<accession>W4VPC7</accession>
<keyword evidence="5" id="KW-0282">Flagellum</keyword>
<dbReference type="InterPro" id="IPR001492">
    <property type="entry name" value="Flagellin"/>
</dbReference>
<protein>
    <submittedName>
        <fullName evidence="5">Flagellin protein FlaA</fullName>
    </submittedName>
</protein>
<reference evidence="5 6" key="1">
    <citation type="journal article" date="2014" name="Genome Announc.">
        <title>Draft Genome Sequence of the Boron-Tolerant and Moderately Halotolerant Bacterium Gracilibacillus boraciitolerans JCM 21714T.</title>
        <authorList>
            <person name="Ahmed I."/>
            <person name="Oshima K."/>
            <person name="Suda W."/>
            <person name="Kitamura K."/>
            <person name="Iida T."/>
            <person name="Ohmori Y."/>
            <person name="Fujiwara T."/>
            <person name="Hattori M."/>
            <person name="Ohkuma M."/>
        </authorList>
    </citation>
    <scope>NUCLEOTIDE SEQUENCE [LARGE SCALE GENOMIC DNA]</scope>
    <source>
        <strain evidence="5 6">JCM 21714</strain>
    </source>
</reference>
<sequence>MGSATTLEGTTGVDAFEPETNGDVFNASFQIGANSGQSMTIQIDDMRSESLGISGNTAGAEVVAENGEVASFVQVANVTNGTNNENVEFSLDVSTSEKASAAISVINDAIEGVSSQRSELGAFQNRLDHTISNLDNSSENLTAAESRIRDVDMAKEMMEMTRANILSQASQSMLAQANQMPQSVLQLLG</sequence>
<dbReference type="SUPFAM" id="SSF64518">
    <property type="entry name" value="Phase 1 flagellin"/>
    <property type="match status" value="1"/>
</dbReference>
<dbReference type="Proteomes" id="UP000019102">
    <property type="component" value="Unassembled WGS sequence"/>
</dbReference>
<dbReference type="eggNOG" id="COG1344">
    <property type="taxonomic scope" value="Bacteria"/>
</dbReference>
<name>W4VPC7_9BACI</name>
<keyword evidence="5" id="KW-0966">Cell projection</keyword>
<dbReference type="Gene3D" id="6.10.10.10">
    <property type="entry name" value="Flagellar export chaperone, C-terminal domain"/>
    <property type="match status" value="1"/>
</dbReference>
<dbReference type="STRING" id="1298598.JCM21714_4265"/>
<feature type="domain" description="Flagellin C-terminal" evidence="4">
    <location>
        <begin position="104"/>
        <end position="188"/>
    </location>
</feature>
<dbReference type="PANTHER" id="PTHR42792">
    <property type="entry name" value="FLAGELLIN"/>
    <property type="match status" value="1"/>
</dbReference>
<dbReference type="AlphaFoldDB" id="W4VPC7"/>
<dbReference type="GO" id="GO:0005198">
    <property type="term" value="F:structural molecule activity"/>
    <property type="evidence" value="ECO:0007669"/>
    <property type="project" value="InterPro"/>
</dbReference>
<dbReference type="PANTHER" id="PTHR42792:SF2">
    <property type="entry name" value="FLAGELLIN"/>
    <property type="match status" value="1"/>
</dbReference>
<keyword evidence="6" id="KW-1185">Reference proteome</keyword>
<keyword evidence="5" id="KW-0969">Cilium</keyword>
<comment type="subcellular location">
    <subcellularLocation>
        <location evidence="1">Bacterial flagellum</location>
    </subcellularLocation>
</comment>
<evidence type="ECO:0000313" key="6">
    <source>
        <dbReference type="Proteomes" id="UP000019102"/>
    </source>
</evidence>
<organism evidence="5 6">
    <name type="scientific">Gracilibacillus boraciitolerans JCM 21714</name>
    <dbReference type="NCBI Taxonomy" id="1298598"/>
    <lineage>
        <taxon>Bacteria</taxon>
        <taxon>Bacillati</taxon>
        <taxon>Bacillota</taxon>
        <taxon>Bacilli</taxon>
        <taxon>Bacillales</taxon>
        <taxon>Bacillaceae</taxon>
        <taxon>Gracilibacillus</taxon>
    </lineage>
</organism>
<evidence type="ECO:0000256" key="1">
    <source>
        <dbReference type="ARBA" id="ARBA00004365"/>
    </source>
</evidence>
<evidence type="ECO:0000259" key="4">
    <source>
        <dbReference type="Pfam" id="PF00700"/>
    </source>
</evidence>
<evidence type="ECO:0000256" key="3">
    <source>
        <dbReference type="ARBA" id="ARBA00023143"/>
    </source>
</evidence>
<dbReference type="InterPro" id="IPR046358">
    <property type="entry name" value="Flagellin_C"/>
</dbReference>
<dbReference type="Pfam" id="PF00700">
    <property type="entry name" value="Flagellin_C"/>
    <property type="match status" value="1"/>
</dbReference>
<comment type="caution">
    <text evidence="5">The sequence shown here is derived from an EMBL/GenBank/DDBJ whole genome shotgun (WGS) entry which is preliminary data.</text>
</comment>
<gene>
    <name evidence="5" type="ORF">JCM21714_4265</name>
</gene>
<keyword evidence="3" id="KW-0975">Bacterial flagellum</keyword>
<evidence type="ECO:0000256" key="2">
    <source>
        <dbReference type="ARBA" id="ARBA00005709"/>
    </source>
</evidence>
<dbReference type="InterPro" id="IPR042187">
    <property type="entry name" value="Flagellin_C_sub2"/>
</dbReference>
<dbReference type="OrthoDB" id="9796789at2"/>
<dbReference type="GO" id="GO:0009288">
    <property type="term" value="C:bacterial-type flagellum"/>
    <property type="evidence" value="ECO:0007669"/>
    <property type="project" value="UniProtKB-SubCell"/>
</dbReference>
<dbReference type="EMBL" id="BAVS01000038">
    <property type="protein sequence ID" value="GAE95057.1"/>
    <property type="molecule type" value="Genomic_DNA"/>
</dbReference>
<comment type="similarity">
    <text evidence="2">Belongs to the bacterial flagellin family.</text>
</comment>
<evidence type="ECO:0000313" key="5">
    <source>
        <dbReference type="EMBL" id="GAE95057.1"/>
    </source>
</evidence>
<proteinExistence type="inferred from homology"/>
<dbReference type="Gene3D" id="1.20.1330.10">
    <property type="entry name" value="f41 fragment of flagellin, N-terminal domain"/>
    <property type="match status" value="1"/>
</dbReference>